<evidence type="ECO:0000256" key="2">
    <source>
        <dbReference type="ARBA" id="ARBA00023315"/>
    </source>
</evidence>
<dbReference type="InterPro" id="IPR016181">
    <property type="entry name" value="Acyl_CoA_acyltransferase"/>
</dbReference>
<dbReference type="GO" id="GO:0016747">
    <property type="term" value="F:acyltransferase activity, transferring groups other than amino-acyl groups"/>
    <property type="evidence" value="ECO:0007669"/>
    <property type="project" value="InterPro"/>
</dbReference>
<dbReference type="SUPFAM" id="SSF55729">
    <property type="entry name" value="Acyl-CoA N-acyltransferases (Nat)"/>
    <property type="match status" value="1"/>
</dbReference>
<dbReference type="InterPro" id="IPR000182">
    <property type="entry name" value="GNAT_dom"/>
</dbReference>
<sequence length="174" mass="19970">MEASMELRHAEELDLPRIVNIYNAAIPTRSSTADTEPVSVESRLEWFRQHQPESRPLLVYEQDEEIVAWISFESFYGRPAYRHTAELSIYIAPEHQGKLLGKRLLLAAENMAPKLGLRTLVGYVFAHNTPSIRLLKALGYHEWGRLPDIAEMDGREYSLCIMGKRLVINDLADY</sequence>
<name>A0A7Z0RYB9_9GAMM</name>
<evidence type="ECO:0000313" key="5">
    <source>
        <dbReference type="Proteomes" id="UP000526892"/>
    </source>
</evidence>
<gene>
    <name evidence="4" type="ORF">HZS80_10030</name>
</gene>
<dbReference type="PANTHER" id="PTHR43072">
    <property type="entry name" value="N-ACETYLTRANSFERASE"/>
    <property type="match status" value="1"/>
</dbReference>
<evidence type="ECO:0000256" key="1">
    <source>
        <dbReference type="ARBA" id="ARBA00022679"/>
    </source>
</evidence>
<proteinExistence type="predicted"/>
<organism evidence="4 5">
    <name type="scientific">Vreelandella glaciei</name>
    <dbReference type="NCBI Taxonomy" id="186761"/>
    <lineage>
        <taxon>Bacteria</taxon>
        <taxon>Pseudomonadati</taxon>
        <taxon>Pseudomonadota</taxon>
        <taxon>Gammaproteobacteria</taxon>
        <taxon>Oceanospirillales</taxon>
        <taxon>Halomonadaceae</taxon>
        <taxon>Vreelandella</taxon>
    </lineage>
</organism>
<keyword evidence="2" id="KW-0012">Acyltransferase</keyword>
<accession>A0A7Z0RYB9</accession>
<dbReference type="Gene3D" id="3.40.630.30">
    <property type="match status" value="1"/>
</dbReference>
<keyword evidence="5" id="KW-1185">Reference proteome</keyword>
<reference evidence="4 5" key="1">
    <citation type="journal article" date="2003" name="Extremophiles">
        <title>Halomonas glaciei sp. nov. isolated from fast ice of Adelie Land, Antarctica.</title>
        <authorList>
            <person name="Reddy G.S."/>
            <person name="Raghavan P.U."/>
            <person name="Sarita N.B."/>
            <person name="Prakash J.S."/>
            <person name="Nagesh N."/>
            <person name="Delille D."/>
            <person name="Shivaji S."/>
        </authorList>
    </citation>
    <scope>NUCLEOTIDE SEQUENCE [LARGE SCALE GENOMIC DNA]</scope>
    <source>
        <strain evidence="4 5">DD39</strain>
    </source>
</reference>
<dbReference type="PANTHER" id="PTHR43072:SF23">
    <property type="entry name" value="UPF0039 PROTEIN C11D3.02C"/>
    <property type="match status" value="1"/>
</dbReference>
<dbReference type="PROSITE" id="PS51186">
    <property type="entry name" value="GNAT"/>
    <property type="match status" value="1"/>
</dbReference>
<dbReference type="Pfam" id="PF00583">
    <property type="entry name" value="Acetyltransf_1"/>
    <property type="match status" value="1"/>
</dbReference>
<comment type="caution">
    <text evidence="4">The sequence shown here is derived from an EMBL/GenBank/DDBJ whole genome shotgun (WGS) entry which is preliminary data.</text>
</comment>
<keyword evidence="1 4" id="KW-0808">Transferase</keyword>
<feature type="domain" description="N-acetyltransferase" evidence="3">
    <location>
        <begin position="5"/>
        <end position="167"/>
    </location>
</feature>
<dbReference type="Proteomes" id="UP000526892">
    <property type="component" value="Unassembled WGS sequence"/>
</dbReference>
<protein>
    <submittedName>
        <fullName evidence="4">N-acetyltransferase family protein</fullName>
    </submittedName>
</protein>
<evidence type="ECO:0000313" key="4">
    <source>
        <dbReference type="EMBL" id="NYS78047.1"/>
    </source>
</evidence>
<evidence type="ECO:0000259" key="3">
    <source>
        <dbReference type="PROSITE" id="PS51186"/>
    </source>
</evidence>
<dbReference type="AlphaFoldDB" id="A0A7Z0RYB9"/>
<dbReference type="EMBL" id="JACCDE010000012">
    <property type="protein sequence ID" value="NYS78047.1"/>
    <property type="molecule type" value="Genomic_DNA"/>
</dbReference>